<evidence type="ECO:0000256" key="1">
    <source>
        <dbReference type="SAM" id="MobiDB-lite"/>
    </source>
</evidence>
<reference evidence="2" key="1">
    <citation type="submission" date="2023-10" db="EMBL/GenBank/DDBJ databases">
        <authorList>
            <person name="Chen Y."/>
            <person name="Shah S."/>
            <person name="Dougan E. K."/>
            <person name="Thang M."/>
            <person name="Chan C."/>
        </authorList>
    </citation>
    <scope>NUCLEOTIDE SEQUENCE [LARGE SCALE GENOMIC DNA]</scope>
</reference>
<organism evidence="2 3">
    <name type="scientific">Prorocentrum cordatum</name>
    <dbReference type="NCBI Taxonomy" id="2364126"/>
    <lineage>
        <taxon>Eukaryota</taxon>
        <taxon>Sar</taxon>
        <taxon>Alveolata</taxon>
        <taxon>Dinophyceae</taxon>
        <taxon>Prorocentrales</taxon>
        <taxon>Prorocentraceae</taxon>
        <taxon>Prorocentrum</taxon>
    </lineage>
</organism>
<keyword evidence="3" id="KW-1185">Reference proteome</keyword>
<feature type="region of interest" description="Disordered" evidence="1">
    <location>
        <begin position="260"/>
        <end position="312"/>
    </location>
</feature>
<accession>A0ABN9SQ01</accession>
<feature type="non-terminal residue" evidence="2">
    <location>
        <position position="325"/>
    </location>
</feature>
<feature type="compositionally biased region" description="Basic and acidic residues" evidence="1">
    <location>
        <begin position="274"/>
        <end position="300"/>
    </location>
</feature>
<name>A0ABN9SQ01_9DINO</name>
<dbReference type="Proteomes" id="UP001189429">
    <property type="component" value="Unassembled WGS sequence"/>
</dbReference>
<comment type="caution">
    <text evidence="2">The sequence shown here is derived from an EMBL/GenBank/DDBJ whole genome shotgun (WGS) entry which is preliminary data.</text>
</comment>
<sequence length="325" mass="36609">MGARAFLVEKAKLRLSFGGPFADAQLEGADREELESFKAEFEIQFRCAHSKRWRMLCPVFSLARCPDTSTHAVAEIRREQARGNAISRVAFFRDLPRGATLKLVQRHSLVPDIVGYTYTRGKRSVIDYPVAPRGTVDLVHIISADVESLGDGGGARDGIAAQLKVDVGEVLVELSRIAQSKMDFGPNWAPTPAGLRRARNYWIFGRDGARESFREQIREVGATKSRRIIDPFGITRGRSLFRRRLRNFGRLLRRRCRRGPDSFVRRPHGVPPDPPDRCPTRRHSRGDPQRAEVPAPERRPQARAGPAGGPRLLRVLQARRVRALQ</sequence>
<dbReference type="EMBL" id="CAUYUJ010012447">
    <property type="protein sequence ID" value="CAK0833944.1"/>
    <property type="molecule type" value="Genomic_DNA"/>
</dbReference>
<evidence type="ECO:0000313" key="2">
    <source>
        <dbReference type="EMBL" id="CAK0833944.1"/>
    </source>
</evidence>
<gene>
    <name evidence="2" type="ORF">PCOR1329_LOCUS31495</name>
</gene>
<evidence type="ECO:0000313" key="3">
    <source>
        <dbReference type="Proteomes" id="UP001189429"/>
    </source>
</evidence>
<protein>
    <submittedName>
        <fullName evidence="2">Uncharacterized protein</fullName>
    </submittedName>
</protein>
<proteinExistence type="predicted"/>